<dbReference type="KEGG" id="ppel:H6H00_16090"/>
<evidence type="ECO:0000313" key="3">
    <source>
        <dbReference type="Proteomes" id="UP000515728"/>
    </source>
</evidence>
<protein>
    <submittedName>
        <fullName evidence="2">GNAT family N-acetyltransferase</fullName>
    </submittedName>
</protein>
<proteinExistence type="predicted"/>
<sequence>MIPRLETERLVLRELRPSDAPALYRFRGDADAQKHNDPHLTSPDQADALIARLADDHDATGSVHWGLTLRGDDTVVGLPGFHHVTREAHRAGLGYDLARHLWGRGIMSEALRAVLAWGFDALALNKVEAHTDAENTASTAMLERLGFRLEGTLHDHFHEDGAFHDVSLYALLRRDRGLPPLSGG</sequence>
<accession>A0A7G7MR28</accession>
<dbReference type="EMBL" id="CP060131">
    <property type="protein sequence ID" value="QNG55239.1"/>
    <property type="molecule type" value="Genomic_DNA"/>
</dbReference>
<dbReference type="InterPro" id="IPR000182">
    <property type="entry name" value="GNAT_dom"/>
</dbReference>
<dbReference type="GO" id="GO:0016747">
    <property type="term" value="F:acyltransferase activity, transferring groups other than amino-acyl groups"/>
    <property type="evidence" value="ECO:0007669"/>
    <property type="project" value="InterPro"/>
</dbReference>
<dbReference type="AlphaFoldDB" id="A0A7G7MR28"/>
<dbReference type="InterPro" id="IPR016181">
    <property type="entry name" value="Acyl_CoA_acyltransferase"/>
</dbReference>
<dbReference type="Pfam" id="PF13302">
    <property type="entry name" value="Acetyltransf_3"/>
    <property type="match status" value="1"/>
</dbReference>
<dbReference type="PROSITE" id="PS51186">
    <property type="entry name" value="GNAT"/>
    <property type="match status" value="1"/>
</dbReference>
<feature type="domain" description="N-acetyltransferase" evidence="1">
    <location>
        <begin position="10"/>
        <end position="175"/>
    </location>
</feature>
<evidence type="ECO:0000259" key="1">
    <source>
        <dbReference type="PROSITE" id="PS51186"/>
    </source>
</evidence>
<gene>
    <name evidence="2" type="ORF">H6H00_16090</name>
</gene>
<dbReference type="RefSeq" id="WP_185722036.1">
    <property type="nucleotide sequence ID" value="NZ_BAAAWI010000001.1"/>
</dbReference>
<evidence type="ECO:0000313" key="2">
    <source>
        <dbReference type="EMBL" id="QNG55239.1"/>
    </source>
</evidence>
<keyword evidence="3" id="KW-1185">Reference proteome</keyword>
<dbReference type="PANTHER" id="PTHR43792">
    <property type="entry name" value="GNAT FAMILY, PUTATIVE (AFU_ORTHOLOGUE AFUA_3G00765)-RELATED-RELATED"/>
    <property type="match status" value="1"/>
</dbReference>
<organism evidence="2 3">
    <name type="scientific">Pseudonocardia petroleophila</name>
    <dbReference type="NCBI Taxonomy" id="37331"/>
    <lineage>
        <taxon>Bacteria</taxon>
        <taxon>Bacillati</taxon>
        <taxon>Actinomycetota</taxon>
        <taxon>Actinomycetes</taxon>
        <taxon>Pseudonocardiales</taxon>
        <taxon>Pseudonocardiaceae</taxon>
        <taxon>Pseudonocardia</taxon>
    </lineage>
</organism>
<name>A0A7G7MR28_9PSEU</name>
<reference evidence="2 3" key="1">
    <citation type="submission" date="2020-08" db="EMBL/GenBank/DDBJ databases">
        <authorList>
            <person name="Mo P."/>
        </authorList>
    </citation>
    <scope>NUCLEOTIDE SEQUENCE [LARGE SCALE GENOMIC DNA]</scope>
    <source>
        <strain evidence="2 3">CGMCC 4.1532</strain>
    </source>
</reference>
<dbReference type="SUPFAM" id="SSF55729">
    <property type="entry name" value="Acyl-CoA N-acyltransferases (Nat)"/>
    <property type="match status" value="1"/>
</dbReference>
<dbReference type="Gene3D" id="3.40.630.30">
    <property type="match status" value="1"/>
</dbReference>
<dbReference type="InterPro" id="IPR051531">
    <property type="entry name" value="N-acetyltransferase"/>
</dbReference>
<dbReference type="Proteomes" id="UP000515728">
    <property type="component" value="Chromosome"/>
</dbReference>